<dbReference type="eggNOG" id="COG2265">
    <property type="taxonomic scope" value="Bacteria"/>
</dbReference>
<sequence>MSAESAEIDDLHWLVREEAAEIFATFPKPELSLPQLSQLRRELGPERATLIAEQLELRQRGGVKFSRADEMFFTRVGLEQATDEVLARYKAQRFAAPQQIADLCCGVGGDLLALATGRTATGVDQSPQLALLAQANCAAYGQPITSACADAAAVDLAAYDAWHCDPDRRATDRRTTQLDSFSPSTEQLVGMLQKNPNAAIKLAPATHAPEAWLAAAELEWISSRRECRQLVAWFGDMTPQPGSRRATHVDRDGVAHSFVASDETALQVAAEVGAYVMEPGPALLAAELVDHFAAKHQLGRLLPRSVYLTGDAPLATSLVSQFRVREQMPIDRKSLTKKLREQGIGRVELKVRGLDIRPEAFLKKLKLSGDAVATIILTPTASGNRAILCDRV</sequence>
<dbReference type="RefSeq" id="WP_002652486.1">
    <property type="nucleotide sequence ID" value="NZ_CH672376.1"/>
</dbReference>
<dbReference type="EMBL" id="AANZ01000005">
    <property type="protein sequence ID" value="EAQ81297.1"/>
    <property type="molecule type" value="Genomic_DNA"/>
</dbReference>
<gene>
    <name evidence="2" type="ORF">DSM3645_22936</name>
</gene>
<protein>
    <recommendedName>
        <fullName evidence="1">THUMP-like domain-containing protein</fullName>
    </recommendedName>
</protein>
<evidence type="ECO:0000313" key="2">
    <source>
        <dbReference type="EMBL" id="EAQ81297.1"/>
    </source>
</evidence>
<evidence type="ECO:0000313" key="3">
    <source>
        <dbReference type="Proteomes" id="UP000004358"/>
    </source>
</evidence>
<dbReference type="HOGENOM" id="CLU_038123_1_1_0"/>
<dbReference type="PANTHER" id="PTHR14741:SF32">
    <property type="entry name" value="TRIMETHYLGUANOSINE SYNTHASE"/>
    <property type="match status" value="1"/>
</dbReference>
<feature type="domain" description="THUMP-like" evidence="1">
    <location>
        <begin position="321"/>
        <end position="391"/>
    </location>
</feature>
<dbReference type="PANTHER" id="PTHR14741">
    <property type="entry name" value="S-ADENOSYLMETHIONINE-DEPENDENT METHYLTRANSFERASE RELATED"/>
    <property type="match status" value="1"/>
</dbReference>
<dbReference type="AlphaFoldDB" id="A3ZQ24"/>
<dbReference type="Gene3D" id="3.40.50.150">
    <property type="entry name" value="Vaccinia Virus protein VP39"/>
    <property type="match status" value="1"/>
</dbReference>
<name>A3ZQ24_9BACT</name>
<organism evidence="2 3">
    <name type="scientific">Blastopirellula marina DSM 3645</name>
    <dbReference type="NCBI Taxonomy" id="314230"/>
    <lineage>
        <taxon>Bacteria</taxon>
        <taxon>Pseudomonadati</taxon>
        <taxon>Planctomycetota</taxon>
        <taxon>Planctomycetia</taxon>
        <taxon>Pirellulales</taxon>
        <taxon>Pirellulaceae</taxon>
        <taxon>Blastopirellula</taxon>
    </lineage>
</organism>
<comment type="caution">
    <text evidence="2">The sequence shown here is derived from an EMBL/GenBank/DDBJ whole genome shotgun (WGS) entry which is preliminary data.</text>
</comment>
<evidence type="ECO:0000259" key="1">
    <source>
        <dbReference type="Pfam" id="PF18096"/>
    </source>
</evidence>
<dbReference type="Proteomes" id="UP000004358">
    <property type="component" value="Unassembled WGS sequence"/>
</dbReference>
<dbReference type="InterPro" id="IPR029063">
    <property type="entry name" value="SAM-dependent_MTases_sf"/>
</dbReference>
<dbReference type="STRING" id="314230.DSM3645_22936"/>
<reference evidence="2 3" key="1">
    <citation type="submission" date="2006-02" db="EMBL/GenBank/DDBJ databases">
        <authorList>
            <person name="Amann R."/>
            <person name="Ferriera S."/>
            <person name="Johnson J."/>
            <person name="Kravitz S."/>
            <person name="Halpern A."/>
            <person name="Remington K."/>
            <person name="Beeson K."/>
            <person name="Tran B."/>
            <person name="Rogers Y.-H."/>
            <person name="Friedman R."/>
            <person name="Venter J.C."/>
        </authorList>
    </citation>
    <scope>NUCLEOTIDE SEQUENCE [LARGE SCALE GENOMIC DNA]</scope>
    <source>
        <strain evidence="2 3">DSM 3645</strain>
    </source>
</reference>
<accession>A3ZQ24</accession>
<dbReference type="InterPro" id="IPR041497">
    <property type="entry name" value="Thump-like"/>
</dbReference>
<dbReference type="OrthoDB" id="9810570at2"/>
<dbReference type="Pfam" id="PF18096">
    <property type="entry name" value="Thump_like"/>
    <property type="match status" value="1"/>
</dbReference>
<proteinExistence type="predicted"/>
<dbReference type="SUPFAM" id="SSF53335">
    <property type="entry name" value="S-adenosyl-L-methionine-dependent methyltransferases"/>
    <property type="match status" value="1"/>
</dbReference>